<organism evidence="1">
    <name type="scientific">marine metagenome</name>
    <dbReference type="NCBI Taxonomy" id="408172"/>
    <lineage>
        <taxon>unclassified sequences</taxon>
        <taxon>metagenomes</taxon>
        <taxon>ecological metagenomes</taxon>
    </lineage>
</organism>
<dbReference type="AlphaFoldDB" id="A0A383BNK5"/>
<dbReference type="EMBL" id="UINC01201855">
    <property type="protein sequence ID" value="SVE21383.1"/>
    <property type="molecule type" value="Genomic_DNA"/>
</dbReference>
<evidence type="ECO:0008006" key="2">
    <source>
        <dbReference type="Google" id="ProtNLM"/>
    </source>
</evidence>
<protein>
    <recommendedName>
        <fullName evidence="2">FlgD Ig-like domain-containing protein</fullName>
    </recommendedName>
</protein>
<proteinExistence type="predicted"/>
<evidence type="ECO:0000313" key="1">
    <source>
        <dbReference type="EMBL" id="SVE21383.1"/>
    </source>
</evidence>
<name>A0A383BNK5_9ZZZZ</name>
<dbReference type="Gene3D" id="2.60.40.4070">
    <property type="match status" value="1"/>
</dbReference>
<reference evidence="1" key="1">
    <citation type="submission" date="2018-05" db="EMBL/GenBank/DDBJ databases">
        <authorList>
            <person name="Lanie J.A."/>
            <person name="Ng W.-L."/>
            <person name="Kazmierczak K.M."/>
            <person name="Andrzejewski T.M."/>
            <person name="Davidsen T.M."/>
            <person name="Wayne K.J."/>
            <person name="Tettelin H."/>
            <person name="Glass J.I."/>
            <person name="Rusch D."/>
            <person name="Podicherti R."/>
            <person name="Tsui H.-C.T."/>
            <person name="Winkler M.E."/>
        </authorList>
    </citation>
    <scope>NUCLEOTIDE SEQUENCE</scope>
</reference>
<gene>
    <name evidence="1" type="ORF">METZ01_LOCUS474237</name>
</gene>
<feature type="non-terminal residue" evidence="1">
    <location>
        <position position="104"/>
    </location>
</feature>
<accession>A0A383BNK5</accession>
<sequence>MPVLTHNAEGSPTSIPLTNVVLSDLYGNTVPVRLGQPRVSVAAAPTSFSLATARPNPFNPSTTIAYEVPEQTHITLTVYNLLGQEVVRLVDQVKGAGRYEAVWN</sequence>